<protein>
    <submittedName>
        <fullName evidence="2">Uncharacterized protein</fullName>
    </submittedName>
</protein>
<dbReference type="AlphaFoldDB" id="A0A2Z6PC06"/>
<feature type="region of interest" description="Disordered" evidence="1">
    <location>
        <begin position="1"/>
        <end position="23"/>
    </location>
</feature>
<evidence type="ECO:0000256" key="1">
    <source>
        <dbReference type="SAM" id="MobiDB-lite"/>
    </source>
</evidence>
<dbReference type="Proteomes" id="UP000242715">
    <property type="component" value="Unassembled WGS sequence"/>
</dbReference>
<dbReference type="EMBL" id="DF974325">
    <property type="protein sequence ID" value="GAU47540.1"/>
    <property type="molecule type" value="Genomic_DNA"/>
</dbReference>
<organism evidence="2 3">
    <name type="scientific">Trifolium subterraneum</name>
    <name type="common">Subterranean clover</name>
    <dbReference type="NCBI Taxonomy" id="3900"/>
    <lineage>
        <taxon>Eukaryota</taxon>
        <taxon>Viridiplantae</taxon>
        <taxon>Streptophyta</taxon>
        <taxon>Embryophyta</taxon>
        <taxon>Tracheophyta</taxon>
        <taxon>Spermatophyta</taxon>
        <taxon>Magnoliopsida</taxon>
        <taxon>eudicotyledons</taxon>
        <taxon>Gunneridae</taxon>
        <taxon>Pentapetalae</taxon>
        <taxon>rosids</taxon>
        <taxon>fabids</taxon>
        <taxon>Fabales</taxon>
        <taxon>Fabaceae</taxon>
        <taxon>Papilionoideae</taxon>
        <taxon>50 kb inversion clade</taxon>
        <taxon>NPAAA clade</taxon>
        <taxon>Hologalegina</taxon>
        <taxon>IRL clade</taxon>
        <taxon>Trifolieae</taxon>
        <taxon>Trifolium</taxon>
    </lineage>
</organism>
<feature type="compositionally biased region" description="Acidic residues" evidence="1">
    <location>
        <begin position="12"/>
        <end position="22"/>
    </location>
</feature>
<feature type="compositionally biased region" description="Basic residues" evidence="1">
    <location>
        <begin position="133"/>
        <end position="159"/>
    </location>
</feature>
<feature type="region of interest" description="Disordered" evidence="1">
    <location>
        <begin position="99"/>
        <end position="167"/>
    </location>
</feature>
<sequence>MKATKCYRECDEKESDEDEGEESYERYIVTPPHHKATSPATTRPITVQSVNILQVWMMRPMCIVAHGAIGDRGFLQSLLSAVFLVVLQRYLDFGVQEDCKQNKPESHTTSQRKDERNGNKEERKRKGQEQRKCLHPKIKGGKGKKGIGKKQIKKQRSHTHTNSPVQSELQDKLKNALFAAGLHYSVQGQRAISVL</sequence>
<evidence type="ECO:0000313" key="2">
    <source>
        <dbReference type="EMBL" id="GAU47540.1"/>
    </source>
</evidence>
<accession>A0A2Z6PC06</accession>
<reference evidence="3" key="1">
    <citation type="journal article" date="2017" name="Front. Plant Sci.">
        <title>Climate Clever Clovers: New Paradigm to Reduce the Environmental Footprint of Ruminants by Breeding Low Methanogenic Forages Utilizing Haplotype Variation.</title>
        <authorList>
            <person name="Kaur P."/>
            <person name="Appels R."/>
            <person name="Bayer P.E."/>
            <person name="Keeble-Gagnere G."/>
            <person name="Wang J."/>
            <person name="Hirakawa H."/>
            <person name="Shirasawa K."/>
            <person name="Vercoe P."/>
            <person name="Stefanova K."/>
            <person name="Durmic Z."/>
            <person name="Nichols P."/>
            <person name="Revell C."/>
            <person name="Isobe S.N."/>
            <person name="Edwards D."/>
            <person name="Erskine W."/>
        </authorList>
    </citation>
    <scope>NUCLEOTIDE SEQUENCE [LARGE SCALE GENOMIC DNA]</scope>
    <source>
        <strain evidence="3">cv. Daliak</strain>
    </source>
</reference>
<name>A0A2Z6PC06_TRISU</name>
<gene>
    <name evidence="2" type="ORF">TSUD_94450</name>
</gene>
<feature type="compositionally biased region" description="Basic and acidic residues" evidence="1">
    <location>
        <begin position="99"/>
        <end position="132"/>
    </location>
</feature>
<evidence type="ECO:0000313" key="3">
    <source>
        <dbReference type="Proteomes" id="UP000242715"/>
    </source>
</evidence>
<keyword evidence="3" id="KW-1185">Reference proteome</keyword>
<proteinExistence type="predicted"/>
<feature type="compositionally biased region" description="Basic and acidic residues" evidence="1">
    <location>
        <begin position="1"/>
        <end position="11"/>
    </location>
</feature>